<organism evidence="2 3">
    <name type="scientific">Paenibacillus macerans</name>
    <name type="common">Bacillus macerans</name>
    <dbReference type="NCBI Taxonomy" id="44252"/>
    <lineage>
        <taxon>Bacteria</taxon>
        <taxon>Bacillati</taxon>
        <taxon>Bacillota</taxon>
        <taxon>Bacilli</taxon>
        <taxon>Bacillales</taxon>
        <taxon>Paenibacillaceae</taxon>
        <taxon>Paenibacillus</taxon>
    </lineage>
</organism>
<dbReference type="GeneID" id="77007572"/>
<sequence length="318" mass="35575">MKDIKTRTRVKNIKKLDRFSNLMAKAKSVDVRSKHKSSNRHDSESTGSSVVYAQNQSVRAAKTTLRKGMRIIPGVSKGAIRLLRKKRERLIGTAKEKETMPQQSGETASGRRSRKRSGIQVSKRSVVSDKQQALSAHSTGAIQGRDNRQAVHSFSQTKRPLRLRKPVGGKYPLFSETVIGKQRYIHRMVRARIVSRKQAQQPQAQAKSETQSNPMSKPVEKRVTTTNTLFKTTVRSRDKRSSLQPGEMTIGRKRNPAPVRSSAHKLVKPHAGVSGRVKTGGKVIKVLSHSVKPIHQSSQEKGQVHNPTDRMKHKAREA</sequence>
<dbReference type="EMBL" id="JMQA01000029">
    <property type="protein sequence ID" value="KFN08350.1"/>
    <property type="molecule type" value="Genomic_DNA"/>
</dbReference>
<accession>A0A090ZDQ1</accession>
<keyword evidence="3" id="KW-1185">Reference proteome</keyword>
<dbReference type="STRING" id="44252.DJ90_1674"/>
<evidence type="ECO:0000313" key="3">
    <source>
        <dbReference type="Proteomes" id="UP000029278"/>
    </source>
</evidence>
<dbReference type="OrthoDB" id="5623881at2"/>
<dbReference type="PATRIC" id="fig|44252.3.peg.3281"/>
<evidence type="ECO:0000256" key="1">
    <source>
        <dbReference type="SAM" id="MobiDB-lite"/>
    </source>
</evidence>
<feature type="region of interest" description="Disordered" evidence="1">
    <location>
        <begin position="234"/>
        <end position="318"/>
    </location>
</feature>
<comment type="caution">
    <text evidence="2">The sequence shown here is derived from an EMBL/GenBank/DDBJ whole genome shotgun (WGS) entry which is preliminary data.</text>
</comment>
<feature type="region of interest" description="Disordered" evidence="1">
    <location>
        <begin position="90"/>
        <end position="163"/>
    </location>
</feature>
<evidence type="ECO:0000313" key="2">
    <source>
        <dbReference type="EMBL" id="KFN08350.1"/>
    </source>
</evidence>
<proteinExistence type="predicted"/>
<gene>
    <name evidence="2" type="ORF">DJ90_1674</name>
</gene>
<name>A0A090ZDQ1_PAEMA</name>
<dbReference type="AlphaFoldDB" id="A0A090ZDQ1"/>
<dbReference type="Proteomes" id="UP000029278">
    <property type="component" value="Unassembled WGS sequence"/>
</dbReference>
<reference evidence="2 3" key="1">
    <citation type="submission" date="2014-04" db="EMBL/GenBank/DDBJ databases">
        <authorList>
            <person name="Bishop-Lilly K.A."/>
            <person name="Broomall S.M."/>
            <person name="Chain P.S."/>
            <person name="Chertkov O."/>
            <person name="Coyne S.R."/>
            <person name="Daligault H.E."/>
            <person name="Davenport K.W."/>
            <person name="Erkkila T."/>
            <person name="Frey K.G."/>
            <person name="Gibbons H.S."/>
            <person name="Gu W."/>
            <person name="Jaissle J."/>
            <person name="Johnson S.L."/>
            <person name="Koroleva G.I."/>
            <person name="Ladner J.T."/>
            <person name="Lo C.-C."/>
            <person name="Minogue T.D."/>
            <person name="Munk C."/>
            <person name="Palacios G.F."/>
            <person name="Redden C.L."/>
            <person name="Rosenzweig C.N."/>
            <person name="Scholz M.B."/>
            <person name="Teshima H."/>
            <person name="Xu Y."/>
        </authorList>
    </citation>
    <scope>NUCLEOTIDE SEQUENCE [LARGE SCALE GENOMIC DNA]</scope>
    <source>
        <strain evidence="2 3">8244</strain>
    </source>
</reference>
<dbReference type="RefSeq" id="WP_036623473.1">
    <property type="nucleotide sequence ID" value="NZ_JAKOBR010000018.1"/>
</dbReference>
<feature type="compositionally biased region" description="Polar residues" evidence="1">
    <location>
        <begin position="119"/>
        <end position="141"/>
    </location>
</feature>
<feature type="region of interest" description="Disordered" evidence="1">
    <location>
        <begin position="195"/>
        <end position="221"/>
    </location>
</feature>
<feature type="region of interest" description="Disordered" evidence="1">
    <location>
        <begin position="27"/>
        <end position="51"/>
    </location>
</feature>
<dbReference type="HOGENOM" id="CLU_873896_0_0_9"/>
<protein>
    <submittedName>
        <fullName evidence="2">Uncharacterized protein</fullName>
    </submittedName>
</protein>